<protein>
    <recommendedName>
        <fullName evidence="3">DUF4232 domain-containing protein</fullName>
    </recommendedName>
</protein>
<feature type="region of interest" description="Disordered" evidence="1">
    <location>
        <begin position="140"/>
        <end position="160"/>
    </location>
</feature>
<organism evidence="4 5">
    <name type="scientific">Nocardia callitridis</name>
    <dbReference type="NCBI Taxonomy" id="648753"/>
    <lineage>
        <taxon>Bacteria</taxon>
        <taxon>Bacillati</taxon>
        <taxon>Actinomycetota</taxon>
        <taxon>Actinomycetes</taxon>
        <taxon>Mycobacteriales</taxon>
        <taxon>Nocardiaceae</taxon>
        <taxon>Nocardia</taxon>
    </lineage>
</organism>
<keyword evidence="2" id="KW-0732">Signal</keyword>
<reference evidence="5" key="1">
    <citation type="journal article" date="2019" name="Int. J. Syst. Evol. Microbiol.">
        <title>The Global Catalogue of Microorganisms (GCM) 10K type strain sequencing project: providing services to taxonomists for standard genome sequencing and annotation.</title>
        <authorList>
            <consortium name="The Broad Institute Genomics Platform"/>
            <consortium name="The Broad Institute Genome Sequencing Center for Infectious Disease"/>
            <person name="Wu L."/>
            <person name="Ma J."/>
        </authorList>
    </citation>
    <scope>NUCLEOTIDE SEQUENCE [LARGE SCALE GENOMIC DNA]</scope>
    <source>
        <strain evidence="5">JCM 18298</strain>
    </source>
</reference>
<accession>A0ABP9KH83</accession>
<evidence type="ECO:0000313" key="4">
    <source>
        <dbReference type="EMBL" id="GAA5056560.1"/>
    </source>
</evidence>
<feature type="signal peptide" evidence="2">
    <location>
        <begin position="1"/>
        <end position="20"/>
    </location>
</feature>
<evidence type="ECO:0000259" key="3">
    <source>
        <dbReference type="Pfam" id="PF14016"/>
    </source>
</evidence>
<keyword evidence="5" id="KW-1185">Reference proteome</keyword>
<dbReference type="InterPro" id="IPR025326">
    <property type="entry name" value="DUF4232"/>
</dbReference>
<gene>
    <name evidence="4" type="ORF">GCM10023318_34120</name>
</gene>
<name>A0ABP9KH83_9NOCA</name>
<feature type="chain" id="PRO_5046651610" description="DUF4232 domain-containing protein" evidence="2">
    <location>
        <begin position="21"/>
        <end position="160"/>
    </location>
</feature>
<sequence>MTVAAAAVPVMFMAPAIGSAQPSTVCTAEGLSAETQQDAAPGNQHTLHIVLTNTSTEACLVQGYPGLDLTGPEDPNGTVYTLPRQETGFAPVTVEPGAAATADLTYLAGGTDGWIPNTIVLTPPDTTTQLVIDWPDGAGSVERQDGATHPGTFIGPLRPA</sequence>
<evidence type="ECO:0000256" key="2">
    <source>
        <dbReference type="SAM" id="SignalP"/>
    </source>
</evidence>
<comment type="caution">
    <text evidence="4">The sequence shown here is derived from an EMBL/GenBank/DDBJ whole genome shotgun (WGS) entry which is preliminary data.</text>
</comment>
<dbReference type="EMBL" id="BAABJM010000002">
    <property type="protein sequence ID" value="GAA5056560.1"/>
    <property type="molecule type" value="Genomic_DNA"/>
</dbReference>
<dbReference type="Pfam" id="PF14016">
    <property type="entry name" value="DUF4232"/>
    <property type="match status" value="1"/>
</dbReference>
<feature type="domain" description="DUF4232" evidence="3">
    <location>
        <begin position="26"/>
        <end position="138"/>
    </location>
</feature>
<evidence type="ECO:0000256" key="1">
    <source>
        <dbReference type="SAM" id="MobiDB-lite"/>
    </source>
</evidence>
<proteinExistence type="predicted"/>
<dbReference type="Proteomes" id="UP001500603">
    <property type="component" value="Unassembled WGS sequence"/>
</dbReference>
<evidence type="ECO:0000313" key="5">
    <source>
        <dbReference type="Proteomes" id="UP001500603"/>
    </source>
</evidence>